<accession>A0AAV5U416</accession>
<evidence type="ECO:0008006" key="3">
    <source>
        <dbReference type="Google" id="ProtNLM"/>
    </source>
</evidence>
<proteinExistence type="predicted"/>
<evidence type="ECO:0000313" key="2">
    <source>
        <dbReference type="Proteomes" id="UP001432027"/>
    </source>
</evidence>
<dbReference type="Proteomes" id="UP001432027">
    <property type="component" value="Unassembled WGS sequence"/>
</dbReference>
<reference evidence="1" key="1">
    <citation type="submission" date="2023-10" db="EMBL/GenBank/DDBJ databases">
        <title>Genome assembly of Pristionchus species.</title>
        <authorList>
            <person name="Yoshida K."/>
            <person name="Sommer R.J."/>
        </authorList>
    </citation>
    <scope>NUCLEOTIDE SEQUENCE</scope>
    <source>
        <strain evidence="1">RS0144</strain>
    </source>
</reference>
<protein>
    <recommendedName>
        <fullName evidence="3">Cleavage/polyadenylation specificity factor A subunit N-terminal domain-containing protein</fullName>
    </recommendedName>
</protein>
<name>A0AAV5U416_9BILA</name>
<keyword evidence="2" id="KW-1185">Reference proteome</keyword>
<dbReference type="AlphaFoldDB" id="A0AAV5U416"/>
<gene>
    <name evidence="1" type="ORF">PENTCL1PPCAC_23421</name>
</gene>
<comment type="caution">
    <text evidence="1">The sequence shown here is derived from an EMBL/GenBank/DDBJ whole genome shotgun (WGS) entry which is preliminary data.</text>
</comment>
<evidence type="ECO:0000313" key="1">
    <source>
        <dbReference type="EMBL" id="GMT01247.1"/>
    </source>
</evidence>
<sequence length="741" mass="83593">MRSFPLSIAASSDYTALIAVDNTIFLLKREGDQWACRKSKGNKYSKLAMVIPGMEVAVVGGRHNTHFVSTSFLQASVHKDQLRVLSERPENFITCALTSITRDGITYVYVIGERELALWRIENQSIISERTFLHNSENIEKSNVGSHISGTGKSVARKQLKLSRPDLIHDFPISAMVLKTNENLKNGISSQELLVISYESGVVKLIETADIIKNPWGVYMPIGDKKINIDNLYPCWEFPFVNSEYPSRLIGLRDGIPIVFKLKNGEWEVAEIVQPRKASYSYVNSKASHSGQTVSVFYNRNDICFCLFDKEFQWREDRLKCEIKNCFISATIVVIQTDSKILFVDVLGLLNEEDNANFNNTSLLLESLDSENGSSKSMKEIQSILVIRENANVMISCILLNGVLHNIVLSKSPISRETSLQDLYDRPFTGNVTRNSSNHLVGTTEFKHRVIDMTGDDRGNVFHLIDNGTIIMHRTTNDKLISSVRTDLFTFVPSTAKLIGFITLEADDNGRRIYVMARDREQGDHIYLKEAATMEDMVFEPIPYNFGDKPVFGHFVGPSDHGRCALYTTSTRKIGDVPELIRIEARLPHAHYMESLVLSDSLFQPDTIVRLVHHKDSSSMPIVSIVSSYGNVVELHQLRAKGRLLLKKKIELRTGKDKPIFVTSFDVYYLHSINTLYIMAGSSTGELSWITWNSCTNEHLMGVSSGAESSIFEIYFFGKEHETDPPRLIAYLTDTVAKCFC</sequence>
<organism evidence="1 2">
    <name type="scientific">Pristionchus entomophagus</name>
    <dbReference type="NCBI Taxonomy" id="358040"/>
    <lineage>
        <taxon>Eukaryota</taxon>
        <taxon>Metazoa</taxon>
        <taxon>Ecdysozoa</taxon>
        <taxon>Nematoda</taxon>
        <taxon>Chromadorea</taxon>
        <taxon>Rhabditida</taxon>
        <taxon>Rhabditina</taxon>
        <taxon>Diplogasteromorpha</taxon>
        <taxon>Diplogasteroidea</taxon>
        <taxon>Neodiplogasteridae</taxon>
        <taxon>Pristionchus</taxon>
    </lineage>
</organism>
<dbReference type="EMBL" id="BTSX01000005">
    <property type="protein sequence ID" value="GMT01247.1"/>
    <property type="molecule type" value="Genomic_DNA"/>
</dbReference>